<feature type="transmembrane region" description="Helical" evidence="8">
    <location>
        <begin position="173"/>
        <end position="194"/>
    </location>
</feature>
<keyword evidence="6 8" id="KW-0472">Membrane</keyword>
<dbReference type="EMBL" id="JABDJR010000390">
    <property type="protein sequence ID" value="NNF07043.1"/>
    <property type="molecule type" value="Genomic_DNA"/>
</dbReference>
<dbReference type="PANTHER" id="PTHR11958:SF63">
    <property type="entry name" value="AMINO ACID TRANSPORTER"/>
    <property type="match status" value="1"/>
</dbReference>
<dbReference type="PRINTS" id="PR00173">
    <property type="entry name" value="EDTRNSPORT"/>
</dbReference>
<organism evidence="9 10">
    <name type="scientific">Eiseniibacteriota bacterium</name>
    <dbReference type="NCBI Taxonomy" id="2212470"/>
    <lineage>
        <taxon>Bacteria</taxon>
        <taxon>Candidatus Eiseniibacteriota</taxon>
    </lineage>
</organism>
<evidence type="ECO:0000256" key="8">
    <source>
        <dbReference type="SAM" id="Phobius"/>
    </source>
</evidence>
<comment type="subcellular location">
    <subcellularLocation>
        <location evidence="1">Membrane</location>
        <topology evidence="1">Multi-pass membrane protein</topology>
    </subcellularLocation>
</comment>
<evidence type="ECO:0000256" key="7">
    <source>
        <dbReference type="ARBA" id="ARBA00023180"/>
    </source>
</evidence>
<dbReference type="GO" id="GO:0005886">
    <property type="term" value="C:plasma membrane"/>
    <property type="evidence" value="ECO:0007669"/>
    <property type="project" value="TreeGrafter"/>
</dbReference>
<dbReference type="AlphaFoldDB" id="A0A7Y2H2V2"/>
<dbReference type="PROSITE" id="PS00714">
    <property type="entry name" value="NA_DICARBOXYL_SYMP_2"/>
    <property type="match status" value="1"/>
</dbReference>
<evidence type="ECO:0000313" key="10">
    <source>
        <dbReference type="Proteomes" id="UP000547674"/>
    </source>
</evidence>
<dbReference type="PANTHER" id="PTHR11958">
    <property type="entry name" value="SODIUM/DICARBOXYLATE SYMPORTER-RELATED"/>
    <property type="match status" value="1"/>
</dbReference>
<keyword evidence="5 8" id="KW-1133">Transmembrane helix</keyword>
<gene>
    <name evidence="9" type="ORF">HKN21_09805</name>
</gene>
<comment type="caution">
    <text evidence="9">The sequence shown here is derived from an EMBL/GenBank/DDBJ whole genome shotgun (WGS) entry which is preliminary data.</text>
</comment>
<evidence type="ECO:0000313" key="9">
    <source>
        <dbReference type="EMBL" id="NNF07043.1"/>
    </source>
</evidence>
<dbReference type="GO" id="GO:0015175">
    <property type="term" value="F:neutral L-amino acid transmembrane transporter activity"/>
    <property type="evidence" value="ECO:0007669"/>
    <property type="project" value="TreeGrafter"/>
</dbReference>
<keyword evidence="4" id="KW-0769">Symport</keyword>
<evidence type="ECO:0000256" key="4">
    <source>
        <dbReference type="ARBA" id="ARBA00022847"/>
    </source>
</evidence>
<evidence type="ECO:0000256" key="1">
    <source>
        <dbReference type="ARBA" id="ARBA00004141"/>
    </source>
</evidence>
<dbReference type="InterPro" id="IPR050746">
    <property type="entry name" value="DAACS"/>
</dbReference>
<keyword evidence="2" id="KW-0813">Transport</keyword>
<name>A0A7Y2H2V2_UNCEI</name>
<sequence length="407" mass="42804">MLFIGIAAGAYCGWQFGPAMKSVAWMGTFFLNALKMLIVPLIVSSMIVGISSMGDVRKLGRQGGTIFIYYFATTGMAVFLGIIMVNIFQPGVGVELSETAVVPETVAGKEQIGPTDILLSLISPNIVKSAAELQILPLIVFSLCLGGILTTIGEKGQTVIRFFDGLNEALMKFVELVMYIAPIGVFGLVASKLGDAGGGEAFWGELVKIGKYSLTVLVGLGVHALVVLPILLTVLARRNPFRYGLGMLPAVGTAWSTASSSATLPVTLECAEERNKVSRRSALFVLPLGATINMDGTALYEAVAAIFIAQAVGIDLSAGQQVVIFLTATLAAVGAAGIPQAGLVTMVIVLKAVNLPLEGIGLILAVDWFLDRFRTCVNVWGDSVGAAVLDRFFPSGGRLERNLAGTD</sequence>
<dbReference type="Gene3D" id="1.10.3860.10">
    <property type="entry name" value="Sodium:dicarboxylate symporter"/>
    <property type="match status" value="1"/>
</dbReference>
<keyword evidence="7" id="KW-0325">Glycoprotein</keyword>
<evidence type="ECO:0000256" key="3">
    <source>
        <dbReference type="ARBA" id="ARBA00022692"/>
    </source>
</evidence>
<feature type="transmembrane region" description="Helical" evidence="8">
    <location>
        <begin position="214"/>
        <end position="235"/>
    </location>
</feature>
<reference evidence="9 10" key="1">
    <citation type="submission" date="2020-03" db="EMBL/GenBank/DDBJ databases">
        <title>Metabolic flexibility allows generalist bacteria to become dominant in a frequently disturbed ecosystem.</title>
        <authorList>
            <person name="Chen Y.-J."/>
            <person name="Leung P.M."/>
            <person name="Bay S.K."/>
            <person name="Hugenholtz P."/>
            <person name="Kessler A.J."/>
            <person name="Shelley G."/>
            <person name="Waite D.W."/>
            <person name="Cook P.L."/>
            <person name="Greening C."/>
        </authorList>
    </citation>
    <scope>NUCLEOTIDE SEQUENCE [LARGE SCALE GENOMIC DNA]</scope>
    <source>
        <strain evidence="9">SS_bin_28</strain>
    </source>
</reference>
<feature type="transmembrane region" description="Helical" evidence="8">
    <location>
        <begin position="322"/>
        <end position="350"/>
    </location>
</feature>
<dbReference type="Proteomes" id="UP000547674">
    <property type="component" value="Unassembled WGS sequence"/>
</dbReference>
<evidence type="ECO:0000256" key="5">
    <source>
        <dbReference type="ARBA" id="ARBA00022989"/>
    </source>
</evidence>
<feature type="transmembrane region" description="Helical" evidence="8">
    <location>
        <begin position="66"/>
        <end position="88"/>
    </location>
</feature>
<dbReference type="InterPro" id="IPR018107">
    <property type="entry name" value="Na-dicarboxylate_symporter_CS"/>
</dbReference>
<dbReference type="InterPro" id="IPR001991">
    <property type="entry name" value="Na-dicarboxylate_symporter"/>
</dbReference>
<protein>
    <submittedName>
        <fullName evidence="9">Dicarboxylate/amino acid:cation symporter</fullName>
    </submittedName>
</protein>
<keyword evidence="3 8" id="KW-0812">Transmembrane</keyword>
<accession>A0A7Y2H2V2</accession>
<feature type="transmembrane region" description="Helical" evidence="8">
    <location>
        <begin position="283"/>
        <end position="310"/>
    </location>
</feature>
<dbReference type="SUPFAM" id="SSF118215">
    <property type="entry name" value="Proton glutamate symport protein"/>
    <property type="match status" value="1"/>
</dbReference>
<dbReference type="GO" id="GO:0005313">
    <property type="term" value="F:L-glutamate transmembrane transporter activity"/>
    <property type="evidence" value="ECO:0007669"/>
    <property type="project" value="TreeGrafter"/>
</dbReference>
<proteinExistence type="predicted"/>
<dbReference type="GO" id="GO:0015501">
    <property type="term" value="F:glutamate:sodium symporter activity"/>
    <property type="evidence" value="ECO:0007669"/>
    <property type="project" value="TreeGrafter"/>
</dbReference>
<feature type="transmembrane region" description="Helical" evidence="8">
    <location>
        <begin position="133"/>
        <end position="152"/>
    </location>
</feature>
<evidence type="ECO:0000256" key="2">
    <source>
        <dbReference type="ARBA" id="ARBA00022448"/>
    </source>
</evidence>
<dbReference type="Pfam" id="PF00375">
    <property type="entry name" value="SDF"/>
    <property type="match status" value="1"/>
</dbReference>
<dbReference type="InterPro" id="IPR036458">
    <property type="entry name" value="Na:dicarbo_symporter_sf"/>
</dbReference>
<evidence type="ECO:0000256" key="6">
    <source>
        <dbReference type="ARBA" id="ARBA00023136"/>
    </source>
</evidence>